<protein>
    <submittedName>
        <fullName evidence="2">Uncharacterized protein</fullName>
    </submittedName>
</protein>
<keyword evidence="1" id="KW-1185">Reference proteome</keyword>
<evidence type="ECO:0000313" key="1">
    <source>
        <dbReference type="Proteomes" id="UP000095287"/>
    </source>
</evidence>
<name>A0A1I7Y3A9_9BILA</name>
<proteinExistence type="predicted"/>
<dbReference type="WBParaSite" id="L893_g12309.t1">
    <property type="protein sequence ID" value="L893_g12309.t1"/>
    <property type="gene ID" value="L893_g12309"/>
</dbReference>
<evidence type="ECO:0000313" key="2">
    <source>
        <dbReference type="WBParaSite" id="L893_g12309.t1"/>
    </source>
</evidence>
<organism evidence="1 2">
    <name type="scientific">Steinernema glaseri</name>
    <dbReference type="NCBI Taxonomy" id="37863"/>
    <lineage>
        <taxon>Eukaryota</taxon>
        <taxon>Metazoa</taxon>
        <taxon>Ecdysozoa</taxon>
        <taxon>Nematoda</taxon>
        <taxon>Chromadorea</taxon>
        <taxon>Rhabditida</taxon>
        <taxon>Tylenchina</taxon>
        <taxon>Panagrolaimomorpha</taxon>
        <taxon>Strongyloidoidea</taxon>
        <taxon>Steinernematidae</taxon>
        <taxon>Steinernema</taxon>
    </lineage>
</organism>
<accession>A0A1I7Y3A9</accession>
<dbReference type="Proteomes" id="UP000095287">
    <property type="component" value="Unplaced"/>
</dbReference>
<sequence length="35" mass="3665">MINGLSYVLTAVGRGSGVLDGTFGDPITFHGCFFD</sequence>
<reference evidence="2" key="1">
    <citation type="submission" date="2016-11" db="UniProtKB">
        <authorList>
            <consortium name="WormBaseParasite"/>
        </authorList>
    </citation>
    <scope>IDENTIFICATION</scope>
</reference>
<dbReference type="AlphaFoldDB" id="A0A1I7Y3A9"/>